<sequence length="65" mass="7671">MSYDKVDWSEAPEAAQWWAVDGEGFGYWLCEPRADDFSLDWVQESFDAPTFDYDGDWRQSLTKRP</sequence>
<comment type="caution">
    <text evidence="1">The sequence shown here is derived from an EMBL/GenBank/DDBJ whole genome shotgun (WGS) entry which is preliminary data.</text>
</comment>
<dbReference type="RefSeq" id="WP_130039968.1">
    <property type="nucleotide sequence ID" value="NZ_JACCEV010000004.1"/>
</dbReference>
<dbReference type="AlphaFoldDB" id="A0A853H1J7"/>
<evidence type="ECO:0000313" key="1">
    <source>
        <dbReference type="EMBL" id="NYT86836.1"/>
    </source>
</evidence>
<gene>
    <name evidence="1" type="ORF">H0A62_14620</name>
</gene>
<dbReference type="OrthoDB" id="3078375at2"/>
<accession>A0A853H1J7</accession>
<protein>
    <submittedName>
        <fullName evidence="1">Uncharacterized protein</fullName>
    </submittedName>
</protein>
<organism evidence="1 2">
    <name type="scientific">Pollutimonas harenae</name>
    <dbReference type="NCBI Taxonomy" id="657015"/>
    <lineage>
        <taxon>Bacteria</taxon>
        <taxon>Pseudomonadati</taxon>
        <taxon>Pseudomonadota</taxon>
        <taxon>Betaproteobacteria</taxon>
        <taxon>Burkholderiales</taxon>
        <taxon>Alcaligenaceae</taxon>
        <taxon>Pollutimonas</taxon>
    </lineage>
</organism>
<dbReference type="EMBL" id="JACCEV010000004">
    <property type="protein sequence ID" value="NYT86836.1"/>
    <property type="molecule type" value="Genomic_DNA"/>
</dbReference>
<keyword evidence="2" id="KW-1185">Reference proteome</keyword>
<dbReference type="Proteomes" id="UP000554144">
    <property type="component" value="Unassembled WGS sequence"/>
</dbReference>
<reference evidence="1 2" key="1">
    <citation type="submission" date="2020-07" db="EMBL/GenBank/DDBJ databases">
        <title>Taxonomic revisions and descriptions of new bacterial species based on genomic comparisons in the high-G+C-content subgroup of the family Alcaligenaceae.</title>
        <authorList>
            <person name="Szabo A."/>
            <person name="Felfoldi T."/>
        </authorList>
    </citation>
    <scope>NUCLEOTIDE SEQUENCE [LARGE SCALE GENOMIC DNA]</scope>
    <source>
        <strain evidence="1 2">DSM 25667</strain>
    </source>
</reference>
<evidence type="ECO:0000313" key="2">
    <source>
        <dbReference type="Proteomes" id="UP000554144"/>
    </source>
</evidence>
<name>A0A853H1J7_9BURK</name>
<proteinExistence type="predicted"/>